<feature type="transmembrane region" description="Helical" evidence="1">
    <location>
        <begin position="269"/>
        <end position="291"/>
    </location>
</feature>
<dbReference type="AlphaFoldDB" id="A0A382LMF5"/>
<feature type="transmembrane region" description="Helical" evidence="1">
    <location>
        <begin position="45"/>
        <end position="64"/>
    </location>
</feature>
<feature type="transmembrane region" description="Helical" evidence="1">
    <location>
        <begin position="76"/>
        <end position="94"/>
    </location>
</feature>
<feature type="transmembrane region" description="Helical" evidence="1">
    <location>
        <begin position="230"/>
        <end position="249"/>
    </location>
</feature>
<evidence type="ECO:0000313" key="2">
    <source>
        <dbReference type="EMBL" id="SVC36071.1"/>
    </source>
</evidence>
<feature type="transmembrane region" description="Helical" evidence="1">
    <location>
        <begin position="13"/>
        <end position="33"/>
    </location>
</feature>
<keyword evidence="1" id="KW-0472">Membrane</keyword>
<feature type="transmembrane region" description="Helical" evidence="1">
    <location>
        <begin position="158"/>
        <end position="176"/>
    </location>
</feature>
<accession>A0A382LMF5</accession>
<feature type="non-terminal residue" evidence="2">
    <location>
        <position position="1"/>
    </location>
</feature>
<evidence type="ECO:0000256" key="1">
    <source>
        <dbReference type="SAM" id="Phobius"/>
    </source>
</evidence>
<feature type="transmembrane region" description="Helical" evidence="1">
    <location>
        <begin position="197"/>
        <end position="218"/>
    </location>
</feature>
<protein>
    <recommendedName>
        <fullName evidence="3">VanZ-like domain-containing protein</fullName>
    </recommendedName>
</protein>
<dbReference type="NCBIfam" id="NF037970">
    <property type="entry name" value="vanZ_1"/>
    <property type="match status" value="1"/>
</dbReference>
<keyword evidence="1" id="KW-1133">Transmembrane helix</keyword>
<name>A0A382LMF5_9ZZZZ</name>
<dbReference type="EMBL" id="UINC01087053">
    <property type="protein sequence ID" value="SVC36071.1"/>
    <property type="molecule type" value="Genomic_DNA"/>
</dbReference>
<organism evidence="2">
    <name type="scientific">marine metagenome</name>
    <dbReference type="NCBI Taxonomy" id="408172"/>
    <lineage>
        <taxon>unclassified sequences</taxon>
        <taxon>metagenomes</taxon>
        <taxon>ecological metagenomes</taxon>
    </lineage>
</organism>
<proteinExistence type="predicted"/>
<gene>
    <name evidence="2" type="ORF">METZ01_LOCUS288925</name>
</gene>
<feature type="transmembrane region" description="Helical" evidence="1">
    <location>
        <begin position="106"/>
        <end position="138"/>
    </location>
</feature>
<evidence type="ECO:0008006" key="3">
    <source>
        <dbReference type="Google" id="ProtNLM"/>
    </source>
</evidence>
<keyword evidence="1" id="KW-0812">Transmembrane</keyword>
<reference evidence="2" key="1">
    <citation type="submission" date="2018-05" db="EMBL/GenBank/DDBJ databases">
        <authorList>
            <person name="Lanie J.A."/>
            <person name="Ng W.-L."/>
            <person name="Kazmierczak K.M."/>
            <person name="Andrzejewski T.M."/>
            <person name="Davidsen T.M."/>
            <person name="Wayne K.J."/>
            <person name="Tettelin H."/>
            <person name="Glass J.I."/>
            <person name="Rusch D."/>
            <person name="Podicherti R."/>
            <person name="Tsui H.-C.T."/>
            <person name="Winkler M.E."/>
        </authorList>
    </citation>
    <scope>NUCLEOTIDE SEQUENCE</scope>
</reference>
<sequence length="297" mass="33538">VIDTFSRKKYHRFILWTSVITFVLALPHAIILYRAATDLLSKNNVGRIPLVIFLFFLVSIVSYAQYSNGLRTAKRFIPLIILSFVIWISVSIFEPNSNKYIHIPEYMFLSGLLFLALAVDYEGSGIFFLVFILTSLLGVVDEMQQGLYPDRYYGWKDMVINSAGALLGVIMIKTLTIQPTRDWMWVRDIVRQKLLSVVLFSGLGGTLFTGIMLWAIKVDAGILGGQENGILAWNILYGSAATIAIIYLLKRFVFLQRSIISEPLSNTSLLWFISLFCLTIIIHGVSTLTLVTDLNFS</sequence>